<name>A0A429G8J6_9CREN</name>
<evidence type="ECO:0000313" key="9">
    <source>
        <dbReference type="Proteomes" id="UP000278149"/>
    </source>
</evidence>
<dbReference type="InterPro" id="IPR023407">
    <property type="entry name" value="Ribosomal_eS27_Zn-bd_dom_sf"/>
</dbReference>
<dbReference type="Proteomes" id="UP000278149">
    <property type="component" value="Unassembled WGS sequence"/>
</dbReference>
<keyword evidence="2 7" id="KW-0479">Metal-binding</keyword>
<evidence type="ECO:0000256" key="2">
    <source>
        <dbReference type="ARBA" id="ARBA00022723"/>
    </source>
</evidence>
<accession>A0A429G8J6</accession>
<feature type="zinc finger region" description="C4-type" evidence="7">
    <location>
        <begin position="17"/>
        <end position="39"/>
    </location>
</feature>
<feature type="binding site" evidence="7">
    <location>
        <position position="17"/>
    </location>
    <ligand>
        <name>Zn(2+)</name>
        <dbReference type="ChEBI" id="CHEBI:29105"/>
    </ligand>
</feature>
<dbReference type="EMBL" id="RCOR01000014">
    <property type="protein sequence ID" value="RSN70121.1"/>
    <property type="molecule type" value="Genomic_DNA"/>
</dbReference>
<dbReference type="InterPro" id="IPR011332">
    <property type="entry name" value="Ribosomal_zn-bd"/>
</dbReference>
<comment type="caution">
    <text evidence="8">The sequence shown here is derived from an EMBL/GenBank/DDBJ whole genome shotgun (WGS) entry which is preliminary data.</text>
</comment>
<evidence type="ECO:0000256" key="7">
    <source>
        <dbReference type="HAMAP-Rule" id="MF_00371"/>
    </source>
</evidence>
<comment type="subunit">
    <text evidence="7">Part of the 30S ribosomal subunit.</text>
</comment>
<dbReference type="GO" id="GO:0008270">
    <property type="term" value="F:zinc ion binding"/>
    <property type="evidence" value="ECO:0007669"/>
    <property type="project" value="UniProtKB-UniRule"/>
</dbReference>
<dbReference type="NCBIfam" id="NF001629">
    <property type="entry name" value="PRK00415.1"/>
    <property type="match status" value="1"/>
</dbReference>
<dbReference type="GO" id="GO:0005840">
    <property type="term" value="C:ribosome"/>
    <property type="evidence" value="ECO:0007669"/>
    <property type="project" value="UniProtKB-KW"/>
</dbReference>
<dbReference type="RefSeq" id="WP_125740754.1">
    <property type="nucleotide sequence ID" value="NZ_RCOR01000014.1"/>
</dbReference>
<keyword evidence="4 7" id="KW-0862">Zinc</keyword>
<feature type="binding site" evidence="7">
    <location>
        <position position="20"/>
    </location>
    <ligand>
        <name>Zn(2+)</name>
        <dbReference type="ChEBI" id="CHEBI:29105"/>
    </ligand>
</feature>
<dbReference type="PANTHER" id="PTHR11594">
    <property type="entry name" value="40S RIBOSOMAL PROTEIN S27"/>
    <property type="match status" value="1"/>
</dbReference>
<sequence length="66" mass="7419">MKELIPLPKSYFVRVRCPKCGNEQIIFSHASRVVRCQVCDEVLAKPRGGKAEILAPQMEKLGAKSY</sequence>
<keyword evidence="6 7" id="KW-0687">Ribonucleoprotein</keyword>
<protein>
    <recommendedName>
        <fullName evidence="7">Small ribosomal subunit protein eS27</fullName>
    </recommendedName>
</protein>
<feature type="binding site" evidence="7">
    <location>
        <position position="36"/>
    </location>
    <ligand>
        <name>Zn(2+)</name>
        <dbReference type="ChEBI" id="CHEBI:29105"/>
    </ligand>
</feature>
<evidence type="ECO:0000256" key="6">
    <source>
        <dbReference type="ARBA" id="ARBA00023274"/>
    </source>
</evidence>
<dbReference type="HAMAP" id="MF_00371">
    <property type="entry name" value="Ribosomal_eS27"/>
    <property type="match status" value="1"/>
</dbReference>
<dbReference type="Pfam" id="PF01667">
    <property type="entry name" value="Ribosomal_S27e"/>
    <property type="match status" value="1"/>
</dbReference>
<gene>
    <name evidence="7" type="primary">rps27e</name>
    <name evidence="8" type="ORF">D9Q81_01555</name>
</gene>
<dbReference type="Gene3D" id="2.20.25.100">
    <property type="entry name" value="Zn-binding ribosomal proteins"/>
    <property type="match status" value="1"/>
</dbReference>
<evidence type="ECO:0000256" key="3">
    <source>
        <dbReference type="ARBA" id="ARBA00022771"/>
    </source>
</evidence>
<keyword evidence="5 7" id="KW-0689">Ribosomal protein</keyword>
<organism evidence="8 9">
    <name type="scientific">Candidatus Korarchaeum cryptofilum</name>
    <dbReference type="NCBI Taxonomy" id="498846"/>
    <lineage>
        <taxon>Archaea</taxon>
        <taxon>Thermoproteota</taxon>
        <taxon>Candidatus Korarchaeia</taxon>
        <taxon>Candidatus Korarchaeales</taxon>
        <taxon>Candidatus Korarchaeaceae</taxon>
        <taxon>Candidatus Korarchaeum</taxon>
    </lineage>
</organism>
<dbReference type="GO" id="GO:0003735">
    <property type="term" value="F:structural constituent of ribosome"/>
    <property type="evidence" value="ECO:0007669"/>
    <property type="project" value="InterPro"/>
</dbReference>
<keyword evidence="3 7" id="KW-0863">Zinc-finger</keyword>
<evidence type="ECO:0000256" key="5">
    <source>
        <dbReference type="ARBA" id="ARBA00022980"/>
    </source>
</evidence>
<dbReference type="SUPFAM" id="SSF57829">
    <property type="entry name" value="Zn-binding ribosomal proteins"/>
    <property type="match status" value="1"/>
</dbReference>
<dbReference type="GO" id="GO:1990904">
    <property type="term" value="C:ribonucleoprotein complex"/>
    <property type="evidence" value="ECO:0007669"/>
    <property type="project" value="UniProtKB-KW"/>
</dbReference>
<comment type="cofactor">
    <cofactor evidence="7">
        <name>Zn(2+)</name>
        <dbReference type="ChEBI" id="CHEBI:29105"/>
    </cofactor>
    <text evidence="7">Binds 1 zinc ion per subunit.</text>
</comment>
<dbReference type="AlphaFoldDB" id="A0A429G8J6"/>
<proteinExistence type="inferred from homology"/>
<reference evidence="8 9" key="1">
    <citation type="submission" date="2018-10" db="EMBL/GenBank/DDBJ databases">
        <title>Co-occurring genomic capacity for anaerobic methane metabolism and dissimilatory sulfite reduction discovered in the Korarchaeota.</title>
        <authorList>
            <person name="Mckay L.J."/>
            <person name="Dlakic M."/>
            <person name="Fields M.W."/>
            <person name="Delmont T.O."/>
            <person name="Eren A.M."/>
            <person name="Jay Z.J."/>
            <person name="Klingelsmith K.B."/>
            <person name="Rusch D.B."/>
            <person name="Inskeep W.P."/>
        </authorList>
    </citation>
    <scope>NUCLEOTIDE SEQUENCE [LARGE SCALE GENOMIC DNA]</scope>
    <source>
        <strain evidence="8 9">WS</strain>
    </source>
</reference>
<feature type="binding site" evidence="7">
    <location>
        <position position="39"/>
    </location>
    <ligand>
        <name>Zn(2+)</name>
        <dbReference type="ChEBI" id="CHEBI:29105"/>
    </ligand>
</feature>
<dbReference type="InterPro" id="IPR000592">
    <property type="entry name" value="Ribosomal_eS27"/>
</dbReference>
<dbReference type="FunFam" id="2.20.25.100:FF:000002">
    <property type="entry name" value="30S ribosomal protein S27e"/>
    <property type="match status" value="1"/>
</dbReference>
<evidence type="ECO:0000313" key="8">
    <source>
        <dbReference type="EMBL" id="RSN70121.1"/>
    </source>
</evidence>
<comment type="similarity">
    <text evidence="1 7">Belongs to the eukaryotic ribosomal protein eS27 family.</text>
</comment>
<dbReference type="GO" id="GO:0006412">
    <property type="term" value="P:translation"/>
    <property type="evidence" value="ECO:0007669"/>
    <property type="project" value="UniProtKB-UniRule"/>
</dbReference>
<evidence type="ECO:0000256" key="4">
    <source>
        <dbReference type="ARBA" id="ARBA00022833"/>
    </source>
</evidence>
<evidence type="ECO:0000256" key="1">
    <source>
        <dbReference type="ARBA" id="ARBA00010919"/>
    </source>
</evidence>